<reference evidence="3" key="1">
    <citation type="journal article" date="2019" name="Curr. Biol.">
        <title>Genome Sequence of Striga asiatica Provides Insight into the Evolution of Plant Parasitism.</title>
        <authorList>
            <person name="Yoshida S."/>
            <person name="Kim S."/>
            <person name="Wafula E.K."/>
            <person name="Tanskanen J."/>
            <person name="Kim Y.M."/>
            <person name="Honaas L."/>
            <person name="Yang Z."/>
            <person name="Spallek T."/>
            <person name="Conn C.E."/>
            <person name="Ichihashi Y."/>
            <person name="Cheong K."/>
            <person name="Cui S."/>
            <person name="Der J.P."/>
            <person name="Gundlach H."/>
            <person name="Jiao Y."/>
            <person name="Hori C."/>
            <person name="Ishida J.K."/>
            <person name="Kasahara H."/>
            <person name="Kiba T."/>
            <person name="Kim M.S."/>
            <person name="Koo N."/>
            <person name="Laohavisit A."/>
            <person name="Lee Y.H."/>
            <person name="Lumba S."/>
            <person name="McCourt P."/>
            <person name="Mortimer J.C."/>
            <person name="Mutuku J.M."/>
            <person name="Nomura T."/>
            <person name="Sasaki-Sekimoto Y."/>
            <person name="Seto Y."/>
            <person name="Wang Y."/>
            <person name="Wakatake T."/>
            <person name="Sakakibara H."/>
            <person name="Demura T."/>
            <person name="Yamaguchi S."/>
            <person name="Yoneyama K."/>
            <person name="Manabe R.I."/>
            <person name="Nelson D.C."/>
            <person name="Schulman A.H."/>
            <person name="Timko M.P."/>
            <person name="dePamphilis C.W."/>
            <person name="Choi D."/>
            <person name="Shirasu K."/>
        </authorList>
    </citation>
    <scope>NUCLEOTIDE SEQUENCE [LARGE SCALE GENOMIC DNA]</scope>
    <source>
        <strain evidence="3">cv. UVA1</strain>
    </source>
</reference>
<dbReference type="OrthoDB" id="1851883at2759"/>
<name>A0A5A7P7W6_STRAF</name>
<evidence type="ECO:0000256" key="1">
    <source>
        <dbReference type="SAM" id="Phobius"/>
    </source>
</evidence>
<proteinExistence type="predicted"/>
<dbReference type="AlphaFoldDB" id="A0A5A7P7W6"/>
<dbReference type="EMBL" id="BKCP01003335">
    <property type="protein sequence ID" value="GER28905.1"/>
    <property type="molecule type" value="Genomic_DNA"/>
</dbReference>
<feature type="transmembrane region" description="Helical" evidence="1">
    <location>
        <begin position="30"/>
        <end position="47"/>
    </location>
</feature>
<gene>
    <name evidence="2" type="ORF">STAS_04728</name>
</gene>
<keyword evidence="1" id="KW-0472">Membrane</keyword>
<evidence type="ECO:0000313" key="2">
    <source>
        <dbReference type="EMBL" id="GER28905.1"/>
    </source>
</evidence>
<keyword evidence="1" id="KW-0812">Transmembrane</keyword>
<dbReference type="PANTHER" id="PTHR32254">
    <property type="entry name" value="EXPRESSED PROTEIN"/>
    <property type="match status" value="1"/>
</dbReference>
<dbReference type="Proteomes" id="UP000325081">
    <property type="component" value="Unassembled WGS sequence"/>
</dbReference>
<dbReference type="InterPro" id="IPR010471">
    <property type="entry name" value="DUF1068"/>
</dbReference>
<sequence>MRNEQISGDQRSFHMANSYTTSNFRVNRVLLLRVILVVVGLLLICCVERQSKKYSITSCPTCSCDCDPEPTVSLPLDVINNSFADCGKDDPETYNELKKDLIAVLSEEISLHENVTTDTLQRTKALIMGTNRTSSHYQKEAAKCNIEMETCEEARERAEVALIEERKLTTSWMSRAHEFGWEDDSNDF</sequence>
<comment type="caution">
    <text evidence="2">The sequence shown here is derived from an EMBL/GenBank/DDBJ whole genome shotgun (WGS) entry which is preliminary data.</text>
</comment>
<organism evidence="2 3">
    <name type="scientific">Striga asiatica</name>
    <name type="common">Asiatic witchweed</name>
    <name type="synonym">Buchnera asiatica</name>
    <dbReference type="NCBI Taxonomy" id="4170"/>
    <lineage>
        <taxon>Eukaryota</taxon>
        <taxon>Viridiplantae</taxon>
        <taxon>Streptophyta</taxon>
        <taxon>Embryophyta</taxon>
        <taxon>Tracheophyta</taxon>
        <taxon>Spermatophyta</taxon>
        <taxon>Magnoliopsida</taxon>
        <taxon>eudicotyledons</taxon>
        <taxon>Gunneridae</taxon>
        <taxon>Pentapetalae</taxon>
        <taxon>asterids</taxon>
        <taxon>lamiids</taxon>
        <taxon>Lamiales</taxon>
        <taxon>Orobanchaceae</taxon>
        <taxon>Buchnereae</taxon>
        <taxon>Striga</taxon>
    </lineage>
</organism>
<protein>
    <submittedName>
        <fullName evidence="2">Uncharacterized protein</fullName>
    </submittedName>
</protein>
<dbReference type="PANTHER" id="PTHR32254:SF6">
    <property type="entry name" value="DUF1068 DOMAIN-CONTAINING PROTEIN"/>
    <property type="match status" value="1"/>
</dbReference>
<dbReference type="Pfam" id="PF06364">
    <property type="entry name" value="DUF1068"/>
    <property type="match status" value="1"/>
</dbReference>
<keyword evidence="3" id="KW-1185">Reference proteome</keyword>
<keyword evidence="1" id="KW-1133">Transmembrane helix</keyword>
<accession>A0A5A7P7W6</accession>
<evidence type="ECO:0000313" key="3">
    <source>
        <dbReference type="Proteomes" id="UP000325081"/>
    </source>
</evidence>